<dbReference type="InterPro" id="IPR051906">
    <property type="entry name" value="TolC-like"/>
</dbReference>
<evidence type="ECO:0000256" key="7">
    <source>
        <dbReference type="ARBA" id="ARBA00023237"/>
    </source>
</evidence>
<dbReference type="SUPFAM" id="SSF56954">
    <property type="entry name" value="Outer membrane efflux proteins (OEP)"/>
    <property type="match status" value="1"/>
</dbReference>
<keyword evidence="4" id="KW-1134">Transmembrane beta strand</keyword>
<evidence type="ECO:0000256" key="1">
    <source>
        <dbReference type="ARBA" id="ARBA00004442"/>
    </source>
</evidence>
<dbReference type="EMBL" id="BSOH01000014">
    <property type="protein sequence ID" value="GLR17869.1"/>
    <property type="molecule type" value="Genomic_DNA"/>
</dbReference>
<reference evidence="8" key="2">
    <citation type="submission" date="2023-01" db="EMBL/GenBank/DDBJ databases">
        <title>Draft genome sequence of Portibacter lacus strain NBRC 108769.</title>
        <authorList>
            <person name="Sun Q."/>
            <person name="Mori K."/>
        </authorList>
    </citation>
    <scope>NUCLEOTIDE SEQUENCE</scope>
    <source>
        <strain evidence="8">NBRC 108769</strain>
    </source>
</reference>
<keyword evidence="5" id="KW-0812">Transmembrane</keyword>
<protein>
    <submittedName>
        <fullName evidence="8">Membrane protein</fullName>
    </submittedName>
</protein>
<dbReference type="RefSeq" id="WP_235291549.1">
    <property type="nucleotide sequence ID" value="NZ_BSOH01000014.1"/>
</dbReference>
<proteinExistence type="inferred from homology"/>
<dbReference type="GO" id="GO:0015562">
    <property type="term" value="F:efflux transmembrane transporter activity"/>
    <property type="evidence" value="ECO:0007669"/>
    <property type="project" value="InterPro"/>
</dbReference>
<sequence>MKTFLASFLFLISSIILYSQEDTLRISLVEALDKGLSNALEIKAHDLKITEGELNLLKFNESLKPNFYLDGILPNLSRAIESRPLPDGRDAFVNRSTMYNSIGISADYELPGNFGKLTAVSSIQRLDILRTQTLPYSRNYFFTPFKLGYQYSPFQFDETKWERERINILSEKLTLEKSHVREQIISEIIEKYCSTFELQQELEILLEAAENNDRLTQIQSRLYDLGAIGKIEILRLELEKKILTENIEELKSSLTINMIALNEFIQIQAFDNRAIQLMKPNIDLPSDMNTIEVKDAFANNTYFNYKNYALQKDLEAEINRIDQTKDISLSISASGGANNTNTDIDQLLIGMQDQENLGISFSIPLNGYKERKINLEIAKEQYVQQEIIFAQERQDVEMDLESLVTTFNNLKTRLNYVEDRLKQSEEIYLLSQREYLAGAVTLTDLNDARSQMINDSSNQVSLNLDLIITYFKIRSICLFDFVSNTMLVQ</sequence>
<keyword evidence="9" id="KW-1185">Reference proteome</keyword>
<keyword evidence="7" id="KW-0998">Cell outer membrane</keyword>
<dbReference type="PANTHER" id="PTHR30026">
    <property type="entry name" value="OUTER MEMBRANE PROTEIN TOLC"/>
    <property type="match status" value="1"/>
</dbReference>
<keyword evidence="6" id="KW-0472">Membrane</keyword>
<dbReference type="AlphaFoldDB" id="A0AA37SQN8"/>
<evidence type="ECO:0000256" key="5">
    <source>
        <dbReference type="ARBA" id="ARBA00022692"/>
    </source>
</evidence>
<dbReference type="GO" id="GO:0009279">
    <property type="term" value="C:cell outer membrane"/>
    <property type="evidence" value="ECO:0007669"/>
    <property type="project" value="UniProtKB-SubCell"/>
</dbReference>
<gene>
    <name evidence="8" type="ORF">GCM10007940_24840</name>
</gene>
<evidence type="ECO:0000313" key="9">
    <source>
        <dbReference type="Proteomes" id="UP001156666"/>
    </source>
</evidence>
<name>A0AA37SQN8_9BACT</name>
<accession>A0AA37SQN8</accession>
<comment type="caution">
    <text evidence="8">The sequence shown here is derived from an EMBL/GenBank/DDBJ whole genome shotgun (WGS) entry which is preliminary data.</text>
</comment>
<dbReference type="Pfam" id="PF02321">
    <property type="entry name" value="OEP"/>
    <property type="match status" value="1"/>
</dbReference>
<dbReference type="PANTHER" id="PTHR30026:SF20">
    <property type="entry name" value="OUTER MEMBRANE PROTEIN TOLC"/>
    <property type="match status" value="1"/>
</dbReference>
<evidence type="ECO:0000313" key="8">
    <source>
        <dbReference type="EMBL" id="GLR17869.1"/>
    </source>
</evidence>
<dbReference type="Gene3D" id="1.20.1600.10">
    <property type="entry name" value="Outer membrane efflux proteins (OEP)"/>
    <property type="match status" value="1"/>
</dbReference>
<dbReference type="GO" id="GO:0015288">
    <property type="term" value="F:porin activity"/>
    <property type="evidence" value="ECO:0007669"/>
    <property type="project" value="TreeGrafter"/>
</dbReference>
<reference evidence="8" key="1">
    <citation type="journal article" date="2014" name="Int. J. Syst. Evol. Microbiol.">
        <title>Complete genome sequence of Corynebacterium casei LMG S-19264T (=DSM 44701T), isolated from a smear-ripened cheese.</title>
        <authorList>
            <consortium name="US DOE Joint Genome Institute (JGI-PGF)"/>
            <person name="Walter F."/>
            <person name="Albersmeier A."/>
            <person name="Kalinowski J."/>
            <person name="Ruckert C."/>
        </authorList>
    </citation>
    <scope>NUCLEOTIDE SEQUENCE</scope>
    <source>
        <strain evidence="8">NBRC 108769</strain>
    </source>
</reference>
<evidence type="ECO:0000256" key="4">
    <source>
        <dbReference type="ARBA" id="ARBA00022452"/>
    </source>
</evidence>
<comment type="similarity">
    <text evidence="2">Belongs to the outer membrane factor (OMF) (TC 1.B.17) family.</text>
</comment>
<comment type="subcellular location">
    <subcellularLocation>
        <location evidence="1">Cell outer membrane</location>
    </subcellularLocation>
</comment>
<dbReference type="InterPro" id="IPR003423">
    <property type="entry name" value="OMP_efflux"/>
</dbReference>
<evidence type="ECO:0000256" key="3">
    <source>
        <dbReference type="ARBA" id="ARBA00022448"/>
    </source>
</evidence>
<evidence type="ECO:0000256" key="2">
    <source>
        <dbReference type="ARBA" id="ARBA00007613"/>
    </source>
</evidence>
<dbReference type="GO" id="GO:1990281">
    <property type="term" value="C:efflux pump complex"/>
    <property type="evidence" value="ECO:0007669"/>
    <property type="project" value="TreeGrafter"/>
</dbReference>
<organism evidence="8 9">
    <name type="scientific">Portibacter lacus</name>
    <dbReference type="NCBI Taxonomy" id="1099794"/>
    <lineage>
        <taxon>Bacteria</taxon>
        <taxon>Pseudomonadati</taxon>
        <taxon>Bacteroidota</taxon>
        <taxon>Saprospiria</taxon>
        <taxon>Saprospirales</taxon>
        <taxon>Haliscomenobacteraceae</taxon>
        <taxon>Portibacter</taxon>
    </lineage>
</organism>
<evidence type="ECO:0000256" key="6">
    <source>
        <dbReference type="ARBA" id="ARBA00023136"/>
    </source>
</evidence>
<keyword evidence="3" id="KW-0813">Transport</keyword>
<dbReference type="Proteomes" id="UP001156666">
    <property type="component" value="Unassembled WGS sequence"/>
</dbReference>